<evidence type="ECO:0000313" key="8">
    <source>
        <dbReference type="Proteomes" id="UP000014500"/>
    </source>
</evidence>
<dbReference type="EMBL" id="JH431784">
    <property type="status" value="NOT_ANNOTATED_CDS"/>
    <property type="molecule type" value="Genomic_DNA"/>
</dbReference>
<evidence type="ECO:0000256" key="4">
    <source>
        <dbReference type="ARBA" id="ARBA00022989"/>
    </source>
</evidence>
<keyword evidence="8" id="KW-1185">Reference proteome</keyword>
<name>T1J1F0_STRMM</name>
<feature type="transmembrane region" description="Helical" evidence="6">
    <location>
        <begin position="154"/>
        <end position="183"/>
    </location>
</feature>
<evidence type="ECO:0000256" key="3">
    <source>
        <dbReference type="ARBA" id="ARBA00022692"/>
    </source>
</evidence>
<dbReference type="eggNOG" id="KOG1292">
    <property type="taxonomic scope" value="Eukaryota"/>
</dbReference>
<protein>
    <submittedName>
        <fullName evidence="7">Uncharacterized protein</fullName>
    </submittedName>
</protein>
<comment type="similarity">
    <text evidence="2">Belongs to the nucleobase:cation symporter-2 (NCS2) (TC 2.A.40) family.</text>
</comment>
<proteinExistence type="inferred from homology"/>
<feature type="transmembrane region" description="Helical" evidence="6">
    <location>
        <begin position="203"/>
        <end position="222"/>
    </location>
</feature>
<dbReference type="STRING" id="126957.T1J1F0"/>
<feature type="transmembrane region" description="Helical" evidence="6">
    <location>
        <begin position="95"/>
        <end position="112"/>
    </location>
</feature>
<dbReference type="InterPro" id="IPR006043">
    <property type="entry name" value="NCS2"/>
</dbReference>
<dbReference type="Pfam" id="PF00860">
    <property type="entry name" value="Xan_ur_permease"/>
    <property type="match status" value="1"/>
</dbReference>
<dbReference type="AlphaFoldDB" id="T1J1F0"/>
<feature type="transmembrane region" description="Helical" evidence="6">
    <location>
        <begin position="447"/>
        <end position="465"/>
    </location>
</feature>
<feature type="transmembrane region" description="Helical" evidence="6">
    <location>
        <begin position="485"/>
        <end position="507"/>
    </location>
</feature>
<evidence type="ECO:0000313" key="7">
    <source>
        <dbReference type="EnsemblMetazoa" id="SMAR007368-PA"/>
    </source>
</evidence>
<feature type="transmembrane region" description="Helical" evidence="6">
    <location>
        <begin position="389"/>
        <end position="411"/>
    </location>
</feature>
<feature type="transmembrane region" description="Helical" evidence="6">
    <location>
        <begin position="306"/>
        <end position="331"/>
    </location>
</feature>
<evidence type="ECO:0000256" key="2">
    <source>
        <dbReference type="ARBA" id="ARBA00008821"/>
    </source>
</evidence>
<keyword evidence="5 6" id="KW-0472">Membrane</keyword>
<reference evidence="7" key="2">
    <citation type="submission" date="2015-02" db="UniProtKB">
        <authorList>
            <consortium name="EnsemblMetazoa"/>
        </authorList>
    </citation>
    <scope>IDENTIFICATION</scope>
</reference>
<dbReference type="GO" id="GO:0016020">
    <property type="term" value="C:membrane"/>
    <property type="evidence" value="ECO:0007669"/>
    <property type="project" value="UniProtKB-SubCell"/>
</dbReference>
<feature type="transmembrane region" description="Helical" evidence="6">
    <location>
        <begin position="71"/>
        <end position="89"/>
    </location>
</feature>
<feature type="transmembrane region" description="Helical" evidence="6">
    <location>
        <begin position="417"/>
        <end position="440"/>
    </location>
</feature>
<keyword evidence="3 6" id="KW-0812">Transmembrane</keyword>
<dbReference type="HOGENOM" id="CLU_017959_5_4_1"/>
<dbReference type="OMA" id="GLGFDWN"/>
<accession>T1J1F0</accession>
<dbReference type="GO" id="GO:0022857">
    <property type="term" value="F:transmembrane transporter activity"/>
    <property type="evidence" value="ECO:0007669"/>
    <property type="project" value="InterPro"/>
</dbReference>
<dbReference type="Proteomes" id="UP000014500">
    <property type="component" value="Unassembled WGS sequence"/>
</dbReference>
<feature type="transmembrane region" description="Helical" evidence="6">
    <location>
        <begin position="243"/>
        <end position="267"/>
    </location>
</feature>
<dbReference type="EnsemblMetazoa" id="SMAR007368-RA">
    <property type="protein sequence ID" value="SMAR007368-PA"/>
    <property type="gene ID" value="SMAR007368"/>
</dbReference>
<evidence type="ECO:0000256" key="1">
    <source>
        <dbReference type="ARBA" id="ARBA00004141"/>
    </source>
</evidence>
<dbReference type="PANTHER" id="PTHR11119">
    <property type="entry name" value="XANTHINE-URACIL / VITAMIN C PERMEASE FAMILY MEMBER"/>
    <property type="match status" value="1"/>
</dbReference>
<evidence type="ECO:0000256" key="6">
    <source>
        <dbReference type="SAM" id="Phobius"/>
    </source>
</evidence>
<feature type="transmembrane region" description="Helical" evidence="6">
    <location>
        <begin position="38"/>
        <end position="59"/>
    </location>
</feature>
<reference evidence="8" key="1">
    <citation type="submission" date="2011-05" db="EMBL/GenBank/DDBJ databases">
        <authorList>
            <person name="Richards S.R."/>
            <person name="Qu J."/>
            <person name="Jiang H."/>
            <person name="Jhangiani S.N."/>
            <person name="Agravi P."/>
            <person name="Goodspeed R."/>
            <person name="Gross S."/>
            <person name="Mandapat C."/>
            <person name="Jackson L."/>
            <person name="Mathew T."/>
            <person name="Pu L."/>
            <person name="Thornton R."/>
            <person name="Saada N."/>
            <person name="Wilczek-Boney K.B."/>
            <person name="Lee S."/>
            <person name="Kovar C."/>
            <person name="Wu Y."/>
            <person name="Scherer S.E."/>
            <person name="Worley K.C."/>
            <person name="Muzny D.M."/>
            <person name="Gibbs R."/>
        </authorList>
    </citation>
    <scope>NUCLEOTIDE SEQUENCE</scope>
    <source>
        <strain evidence="8">Brora</strain>
    </source>
</reference>
<organism evidence="7 8">
    <name type="scientific">Strigamia maritima</name>
    <name type="common">European centipede</name>
    <name type="synonym">Geophilus maritimus</name>
    <dbReference type="NCBI Taxonomy" id="126957"/>
    <lineage>
        <taxon>Eukaryota</taxon>
        <taxon>Metazoa</taxon>
        <taxon>Ecdysozoa</taxon>
        <taxon>Arthropoda</taxon>
        <taxon>Myriapoda</taxon>
        <taxon>Chilopoda</taxon>
        <taxon>Pleurostigmophora</taxon>
        <taxon>Geophilomorpha</taxon>
        <taxon>Linotaeniidae</taxon>
        <taxon>Strigamia</taxon>
    </lineage>
</organism>
<sequence>MTSISDTEVNANDVTKDESTFYGISDPAPWSLSILSGIQHFLAMLGSTVPVPYLLFPYYCIGLDNPVRADIAAALYFVCGITTILQSAIGCRLPIMQGTTFSYFIPIFVLFGSPSMKCLNENVTISTGIGNVNINSTSFDGIWQQRISMVQGSLMCASLLQIALGITGLIGYCLPYITPLVIFPVQTLYGFAVLEESVDYCSGNWLIAILTVLMLIIFTEPLKNIHLPIYSYSKTRSWHRAKSLPIFQLFPVLMVVTLVWILCIILTKCDVFSVGNAARTDVNSNLITRAKWFRVPYPTQWGLPSVNLVCFIGMLGSSVANVIVAVGNYYICARMSTAPPPPIDAINRGILIEGMGTFLDGLIGIGNGSSSYPENIGIIGMTKMASRRVMYTAGAFMILIGVFTKLSAVFMVIPTPILGGVFLILFCIIASMGISTLQYVDLSSTRNLLVIGLPVYCGLAFPLWLRTRTNSDSLETGYDVVDGILNVFLRTGMFLGGVIGILLDNLLPGTPEERGLVNWNALKTSDDSNNVRDYDFPLKNFRLRKTGCLNKMPLCP</sequence>
<evidence type="ECO:0000256" key="5">
    <source>
        <dbReference type="ARBA" id="ARBA00023136"/>
    </source>
</evidence>
<keyword evidence="4 6" id="KW-1133">Transmembrane helix</keyword>
<comment type="subcellular location">
    <subcellularLocation>
        <location evidence="1">Membrane</location>
        <topology evidence="1">Multi-pass membrane protein</topology>
    </subcellularLocation>
</comment>
<dbReference type="PhylomeDB" id="T1J1F0"/>